<reference evidence="1 2" key="1">
    <citation type="journal article" date="2008" name="Biol. Direct">
        <title>Complete genome sequence of the extremely acidophilic methanotroph isolate V4, Methylacidiphilum infernorum, a representative of the bacterial phylum Verrucomicrobia.</title>
        <authorList>
            <person name="Hou S."/>
            <person name="Makarova K.S."/>
            <person name="Saw J.H."/>
            <person name="Senin P."/>
            <person name="Ly B.V."/>
            <person name="Zhou Z."/>
            <person name="Ren Y."/>
            <person name="Wang J."/>
            <person name="Galperin M.Y."/>
            <person name="Omelchenko M.V."/>
            <person name="Wolf Y.I."/>
            <person name="Yutin N."/>
            <person name="Koonin E.V."/>
            <person name="Stott M.B."/>
            <person name="Mountain B.W."/>
            <person name="Crowe M.A."/>
            <person name="Smirnova A.V."/>
            <person name="Dunfield P.F."/>
            <person name="Feng L."/>
            <person name="Wang L."/>
            <person name="Alam M."/>
        </authorList>
    </citation>
    <scope>NUCLEOTIDE SEQUENCE [LARGE SCALE GENOMIC DNA]</scope>
    <source>
        <strain evidence="2">Isolate V4</strain>
    </source>
</reference>
<accession>B3DY65</accession>
<proteinExistence type="predicted"/>
<sequence>MGHQEKFRIFVHYIKKKFSIVKKERKKIFIRRPSGPMRKKIFLI</sequence>
<dbReference type="EMBL" id="CP000975">
    <property type="protein sequence ID" value="ACD82342.1"/>
    <property type="molecule type" value="Genomic_DNA"/>
</dbReference>
<gene>
    <name evidence="1" type="ordered locus">Minf_0282</name>
</gene>
<dbReference type="AlphaFoldDB" id="B3DY65"/>
<dbReference type="KEGG" id="min:Minf_0282"/>
<evidence type="ECO:0000313" key="1">
    <source>
        <dbReference type="EMBL" id="ACD82342.1"/>
    </source>
</evidence>
<evidence type="ECO:0000313" key="2">
    <source>
        <dbReference type="Proteomes" id="UP000009149"/>
    </source>
</evidence>
<dbReference type="Proteomes" id="UP000009149">
    <property type="component" value="Chromosome"/>
</dbReference>
<name>B3DY65_METI4</name>
<organism evidence="1 2">
    <name type="scientific">Methylacidiphilum infernorum (isolate V4)</name>
    <name type="common">Methylokorus infernorum (strain V4)</name>
    <dbReference type="NCBI Taxonomy" id="481448"/>
    <lineage>
        <taxon>Bacteria</taxon>
        <taxon>Pseudomonadati</taxon>
        <taxon>Verrucomicrobiota</taxon>
        <taxon>Methylacidiphilae</taxon>
        <taxon>Methylacidiphilales</taxon>
        <taxon>Methylacidiphilaceae</taxon>
        <taxon>Methylacidiphilum (ex Ratnadevi et al. 2023)</taxon>
    </lineage>
</organism>
<dbReference type="HOGENOM" id="CLU_3218501_0_0_0"/>
<protein>
    <submittedName>
        <fullName evidence="1">Uncharacterized protein</fullName>
    </submittedName>
</protein>